<sequence length="926" mass="100762">MIGNRLVWKMAWENMRRQWKQTLLTTAAGAIGALLITVSFVNYQSVKHSGDAWIAARFGAIDWELRPMDGDQRAFTAEAADSIMAAYKKGGADVRFLPVVEGDTTLIAGSKEQQRSKTGMLAIGLSADRAESFDSTQPDVWSSSLRPDEAVVDEETAADLNIRQGDGIQLLDHEGKQRLFQVRHVARQTGLTGYRGGNAAAAGTVIVSEEAARKLVGMEHDGYHSLLAGRMDPSDPVQGFSYFENADSEPFQLRMLKYHAESKANNLSVSFIVSMISGVAIASSALLMRQVLVMIAEGRRGMYGVLRAIGISRRQIGGMFAAEALLLSLFSAAAGTLLGTAGGFALVKLFYGVYSEELSRISGASIPVTPYVSIAGSVQLFAVITLFLAAIGLLVARKAGRIRIVEALRDSSAASVSSYKGGKGIRQLAIVCLCAAAVFAHLYQSLIDIPELNGSRMGWILFLWLTGCIGTVVLALRLVSGGAGIFGAIARQLRFPDVSVLLAVRYPNVHRGRTLTIALLFAFVMMTLTFMSSISSMLQRANDVDRTNQTMLGFGGYVGYAAPEQKADILSIVENDPQIAERVASVATVEPYMLLMEKQGSAQAIVPVTDKLVSGGGLKLIERDERFGSDEEVWKAVMNDPAYIVLPISDRYEPGGEGSGERREIRINAGDRITLPIYENKLRTLQEEWTPLAERTFVVAGFADENSDDKTKLHVYDATYVNESVHRELRGYGFKWTNQPELGFVLVQFDYRDVEAAQNLKDRFVVNGIMTFTSPYADNAAEQLVNLQLFRGFIGFTALSALIGLLGLAVVQFRAVRERSKAIAMMRCIGLSGKQITRMFLLEGTVVAVVGLLAGWAIGTTGSNLFIHTVAQDVKPHEEPIPFHYPYDWIIPMLIGLLLAAVLINIGPARAALKLTPGDALRSSNE</sequence>
<evidence type="ECO:0000313" key="9">
    <source>
        <dbReference type="EMBL" id="UVI32248.1"/>
    </source>
</evidence>
<keyword evidence="10" id="KW-1185">Reference proteome</keyword>
<dbReference type="PANTHER" id="PTHR30572:SF4">
    <property type="entry name" value="ABC TRANSPORTER PERMEASE YTRF"/>
    <property type="match status" value="1"/>
</dbReference>
<feature type="transmembrane region" description="Helical" evidence="7">
    <location>
        <begin position="793"/>
        <end position="815"/>
    </location>
</feature>
<comment type="similarity">
    <text evidence="6">Belongs to the ABC-4 integral membrane protein family.</text>
</comment>
<dbReference type="InterPro" id="IPR003838">
    <property type="entry name" value="ABC3_permease_C"/>
</dbReference>
<evidence type="ECO:0000259" key="8">
    <source>
        <dbReference type="Pfam" id="PF02687"/>
    </source>
</evidence>
<protein>
    <submittedName>
        <fullName evidence="9">ABC transporter permease</fullName>
    </submittedName>
</protein>
<gene>
    <name evidence="9" type="ORF">L1F29_10715</name>
</gene>
<keyword evidence="3 7" id="KW-0812">Transmembrane</keyword>
<organism evidence="9 10">
    <name type="scientific">Paenibacillus spongiae</name>
    <dbReference type="NCBI Taxonomy" id="2909671"/>
    <lineage>
        <taxon>Bacteria</taxon>
        <taxon>Bacillati</taxon>
        <taxon>Bacillota</taxon>
        <taxon>Bacilli</taxon>
        <taxon>Bacillales</taxon>
        <taxon>Paenibacillaceae</taxon>
        <taxon>Paenibacillus</taxon>
    </lineage>
</organism>
<feature type="transmembrane region" description="Helical" evidence="7">
    <location>
        <begin position="836"/>
        <end position="858"/>
    </location>
</feature>
<evidence type="ECO:0000256" key="5">
    <source>
        <dbReference type="ARBA" id="ARBA00023136"/>
    </source>
</evidence>
<dbReference type="RefSeq" id="WP_258388305.1">
    <property type="nucleotide sequence ID" value="NZ_CP091430.1"/>
</dbReference>
<dbReference type="PANTHER" id="PTHR30572">
    <property type="entry name" value="MEMBRANE COMPONENT OF TRANSPORTER-RELATED"/>
    <property type="match status" value="1"/>
</dbReference>
<comment type="subcellular location">
    <subcellularLocation>
        <location evidence="1">Cell membrane</location>
        <topology evidence="1">Multi-pass membrane protein</topology>
    </subcellularLocation>
</comment>
<evidence type="ECO:0000256" key="3">
    <source>
        <dbReference type="ARBA" id="ARBA00022692"/>
    </source>
</evidence>
<feature type="transmembrane region" description="Helical" evidence="7">
    <location>
        <begin position="21"/>
        <end position="41"/>
    </location>
</feature>
<keyword evidence="2" id="KW-1003">Cell membrane</keyword>
<dbReference type="InterPro" id="IPR050250">
    <property type="entry name" value="Macrolide_Exporter_MacB"/>
</dbReference>
<evidence type="ECO:0000313" key="10">
    <source>
        <dbReference type="Proteomes" id="UP001057877"/>
    </source>
</evidence>
<evidence type="ECO:0000256" key="4">
    <source>
        <dbReference type="ARBA" id="ARBA00022989"/>
    </source>
</evidence>
<evidence type="ECO:0000256" key="2">
    <source>
        <dbReference type="ARBA" id="ARBA00022475"/>
    </source>
</evidence>
<accession>A0ABY5SJ14</accession>
<evidence type="ECO:0000256" key="7">
    <source>
        <dbReference type="SAM" id="Phobius"/>
    </source>
</evidence>
<dbReference type="EMBL" id="CP091430">
    <property type="protein sequence ID" value="UVI32248.1"/>
    <property type="molecule type" value="Genomic_DNA"/>
</dbReference>
<dbReference type="Pfam" id="PF02687">
    <property type="entry name" value="FtsX"/>
    <property type="match status" value="2"/>
</dbReference>
<keyword evidence="5 7" id="KW-0472">Membrane</keyword>
<feature type="transmembrane region" description="Helical" evidence="7">
    <location>
        <begin position="371"/>
        <end position="396"/>
    </location>
</feature>
<evidence type="ECO:0000256" key="6">
    <source>
        <dbReference type="ARBA" id="ARBA00038076"/>
    </source>
</evidence>
<dbReference type="Proteomes" id="UP001057877">
    <property type="component" value="Chromosome"/>
</dbReference>
<feature type="domain" description="ABC3 transporter permease C-terminal" evidence="8">
    <location>
        <begin position="275"/>
        <end position="398"/>
    </location>
</feature>
<name>A0ABY5SJ14_9BACL</name>
<feature type="transmembrane region" description="Helical" evidence="7">
    <location>
        <begin position="271"/>
        <end position="292"/>
    </location>
</feature>
<evidence type="ECO:0000256" key="1">
    <source>
        <dbReference type="ARBA" id="ARBA00004651"/>
    </source>
</evidence>
<feature type="transmembrane region" description="Helical" evidence="7">
    <location>
        <begin position="889"/>
        <end position="907"/>
    </location>
</feature>
<keyword evidence="4 7" id="KW-1133">Transmembrane helix</keyword>
<proteinExistence type="inferred from homology"/>
<feature type="domain" description="ABC3 transporter permease C-terminal" evidence="8">
    <location>
        <begin position="796"/>
        <end position="917"/>
    </location>
</feature>
<feature type="transmembrane region" description="Helical" evidence="7">
    <location>
        <begin position="428"/>
        <end position="447"/>
    </location>
</feature>
<reference evidence="9" key="1">
    <citation type="submission" date="2022-01" db="EMBL/GenBank/DDBJ databases">
        <title>Paenibacillus spongiae sp. nov., isolated from marine sponge.</title>
        <authorList>
            <person name="Li Z."/>
            <person name="Zhang M."/>
        </authorList>
    </citation>
    <scope>NUCLEOTIDE SEQUENCE</scope>
    <source>
        <strain evidence="9">PHS-Z3</strain>
    </source>
</reference>
<feature type="transmembrane region" description="Helical" evidence="7">
    <location>
        <begin position="459"/>
        <end position="479"/>
    </location>
</feature>
<feature type="transmembrane region" description="Helical" evidence="7">
    <location>
        <begin position="324"/>
        <end position="351"/>
    </location>
</feature>
<feature type="transmembrane region" description="Helical" evidence="7">
    <location>
        <begin position="515"/>
        <end position="538"/>
    </location>
</feature>